<dbReference type="EMBL" id="PXWG01000060">
    <property type="protein sequence ID" value="PSJ26813.1"/>
    <property type="molecule type" value="Genomic_DNA"/>
</dbReference>
<proteinExistence type="predicted"/>
<evidence type="ECO:0000313" key="2">
    <source>
        <dbReference type="Proteomes" id="UP000242427"/>
    </source>
</evidence>
<dbReference type="RefSeq" id="WP_106678676.1">
    <property type="nucleotide sequence ID" value="NZ_PXWG01000060.1"/>
</dbReference>
<accession>A0A9X7PGC0</accession>
<dbReference type="AlphaFoldDB" id="A0A9X7PGC0"/>
<evidence type="ECO:0000313" key="1">
    <source>
        <dbReference type="EMBL" id="PSJ26813.1"/>
    </source>
</evidence>
<dbReference type="OrthoDB" id="4759017at2"/>
<gene>
    <name evidence="1" type="ORF">B7P34_21035</name>
</gene>
<comment type="caution">
    <text evidence="1">The sequence shown here is derived from an EMBL/GenBank/DDBJ whole genome shotgun (WGS) entry which is preliminary data.</text>
</comment>
<reference evidence="1 2" key="1">
    <citation type="submission" date="2018-03" db="EMBL/GenBank/DDBJ databases">
        <title>Chitinolytic properties of Streptosporangium nondiastaticum TBG75A20.</title>
        <authorList>
            <person name="Gayathri V."/>
            <person name="Shiburaj S."/>
        </authorList>
    </citation>
    <scope>NUCLEOTIDE SEQUENCE [LARGE SCALE GENOMIC DNA]</scope>
    <source>
        <strain evidence="1 2">TBG75A20</strain>
    </source>
</reference>
<keyword evidence="2" id="KW-1185">Reference proteome</keyword>
<protein>
    <submittedName>
        <fullName evidence="1">Uncharacterized protein</fullName>
    </submittedName>
</protein>
<sequence>MIEPAPWDSARGGWSGVRHGSGYVQAVGFAGGSCPVARTLLTYGQSSGPTSPRVARVSGR</sequence>
<dbReference type="Gene3D" id="3.60.20.10">
    <property type="entry name" value="Glutamine Phosphoribosylpyrophosphate, subunit 1, domain 1"/>
    <property type="match status" value="1"/>
</dbReference>
<dbReference type="Proteomes" id="UP000242427">
    <property type="component" value="Unassembled WGS sequence"/>
</dbReference>
<organism evidence="1 2">
    <name type="scientific">Streptosporangium nondiastaticum</name>
    <dbReference type="NCBI Taxonomy" id="35764"/>
    <lineage>
        <taxon>Bacteria</taxon>
        <taxon>Bacillati</taxon>
        <taxon>Actinomycetota</taxon>
        <taxon>Actinomycetes</taxon>
        <taxon>Streptosporangiales</taxon>
        <taxon>Streptosporangiaceae</taxon>
        <taxon>Streptosporangium</taxon>
    </lineage>
</organism>
<name>A0A9X7PGC0_9ACTN</name>
<dbReference type="InterPro" id="IPR029055">
    <property type="entry name" value="Ntn_hydrolases_N"/>
</dbReference>